<keyword evidence="8" id="KW-1185">Reference proteome</keyword>
<feature type="domain" description="RNA polymerase sigma factor 70 region 4 type 2" evidence="6">
    <location>
        <begin position="170"/>
        <end position="219"/>
    </location>
</feature>
<name>A0A2U8W2U8_9HYPH</name>
<keyword evidence="3" id="KW-0731">Sigma factor</keyword>
<keyword evidence="4" id="KW-0804">Transcription</keyword>
<evidence type="ECO:0000259" key="5">
    <source>
        <dbReference type="Pfam" id="PF04542"/>
    </source>
</evidence>
<dbReference type="OrthoDB" id="9797134at2"/>
<accession>A0A2U8W2U8</accession>
<evidence type="ECO:0000313" key="7">
    <source>
        <dbReference type="EMBL" id="AWN39840.1"/>
    </source>
</evidence>
<dbReference type="Gene3D" id="1.10.10.10">
    <property type="entry name" value="Winged helix-like DNA-binding domain superfamily/Winged helix DNA-binding domain"/>
    <property type="match status" value="1"/>
</dbReference>
<dbReference type="GO" id="GO:0016987">
    <property type="term" value="F:sigma factor activity"/>
    <property type="evidence" value="ECO:0007669"/>
    <property type="project" value="UniProtKB-KW"/>
</dbReference>
<dbReference type="NCBIfam" id="TIGR02937">
    <property type="entry name" value="sigma70-ECF"/>
    <property type="match status" value="1"/>
</dbReference>
<dbReference type="InterPro" id="IPR007627">
    <property type="entry name" value="RNA_pol_sigma70_r2"/>
</dbReference>
<dbReference type="GO" id="GO:0003677">
    <property type="term" value="F:DNA binding"/>
    <property type="evidence" value="ECO:0007669"/>
    <property type="project" value="InterPro"/>
</dbReference>
<dbReference type="RefSeq" id="WP_109887527.1">
    <property type="nucleotide sequence ID" value="NZ_CP029550.1"/>
</dbReference>
<proteinExistence type="inferred from homology"/>
<evidence type="ECO:0000313" key="8">
    <source>
        <dbReference type="Proteomes" id="UP000245926"/>
    </source>
</evidence>
<dbReference type="AlphaFoldDB" id="A0A2U8W2U8"/>
<dbReference type="KEGG" id="mets:DK389_03945"/>
<dbReference type="InterPro" id="IPR039425">
    <property type="entry name" value="RNA_pol_sigma-70-like"/>
</dbReference>
<sequence length="233" mass="24902">MLIPSGLGAHQPDVRDATASAPLSVAVLDRLGFELQAAYGALMQAQPPQRLLDLIAQLDSALAVQGGNAEAFRDGLIAMLPDLRAFAMSLVPDAARADDLVQETLVRAWAAQDRFLPGSNLKAWAFTILRNQFYTECRKTKREVEDADGIMAGTLTAPAAQEHGTDLRTIWTHIAKLPAVQREALLLVGAQGLTYEAAAEVIGCQTGTVKSRVSRARSLLTSLLGMPATRVSA</sequence>
<dbReference type="InterPro" id="IPR014284">
    <property type="entry name" value="RNA_pol_sigma-70_dom"/>
</dbReference>
<dbReference type="SUPFAM" id="SSF88946">
    <property type="entry name" value="Sigma2 domain of RNA polymerase sigma factors"/>
    <property type="match status" value="1"/>
</dbReference>
<feature type="domain" description="RNA polymerase sigma-70 region 2" evidence="5">
    <location>
        <begin position="79"/>
        <end position="142"/>
    </location>
</feature>
<dbReference type="PANTHER" id="PTHR43133">
    <property type="entry name" value="RNA POLYMERASE ECF-TYPE SIGMA FACTO"/>
    <property type="match status" value="1"/>
</dbReference>
<protein>
    <submittedName>
        <fullName evidence="7">RNA polymerase subunit sigma-70</fullName>
    </submittedName>
</protein>
<dbReference type="Proteomes" id="UP000245926">
    <property type="component" value="Chromosome"/>
</dbReference>
<dbReference type="Pfam" id="PF04542">
    <property type="entry name" value="Sigma70_r2"/>
    <property type="match status" value="1"/>
</dbReference>
<organism evidence="7 8">
    <name type="scientific">Methylobacterium durans</name>
    <dbReference type="NCBI Taxonomy" id="2202825"/>
    <lineage>
        <taxon>Bacteria</taxon>
        <taxon>Pseudomonadati</taxon>
        <taxon>Pseudomonadota</taxon>
        <taxon>Alphaproteobacteria</taxon>
        <taxon>Hyphomicrobiales</taxon>
        <taxon>Methylobacteriaceae</taxon>
        <taxon>Methylobacterium</taxon>
    </lineage>
</organism>
<evidence type="ECO:0000256" key="2">
    <source>
        <dbReference type="ARBA" id="ARBA00023015"/>
    </source>
</evidence>
<comment type="similarity">
    <text evidence="1">Belongs to the sigma-70 factor family. ECF subfamily.</text>
</comment>
<keyword evidence="2" id="KW-0805">Transcription regulation</keyword>
<dbReference type="SUPFAM" id="SSF88659">
    <property type="entry name" value="Sigma3 and sigma4 domains of RNA polymerase sigma factors"/>
    <property type="match status" value="1"/>
</dbReference>
<evidence type="ECO:0000256" key="3">
    <source>
        <dbReference type="ARBA" id="ARBA00023082"/>
    </source>
</evidence>
<dbReference type="InterPro" id="IPR036388">
    <property type="entry name" value="WH-like_DNA-bd_sf"/>
</dbReference>
<dbReference type="GO" id="GO:0006352">
    <property type="term" value="P:DNA-templated transcription initiation"/>
    <property type="evidence" value="ECO:0007669"/>
    <property type="project" value="InterPro"/>
</dbReference>
<reference evidence="8" key="1">
    <citation type="submission" date="2018-05" db="EMBL/GenBank/DDBJ databases">
        <title>Complete Genome Sequence of Methylobacterium sp. 17SD2-17.</title>
        <authorList>
            <person name="Srinivasan S."/>
        </authorList>
    </citation>
    <scope>NUCLEOTIDE SEQUENCE [LARGE SCALE GENOMIC DNA]</scope>
    <source>
        <strain evidence="8">17SD2-17</strain>
    </source>
</reference>
<dbReference type="InterPro" id="IPR013325">
    <property type="entry name" value="RNA_pol_sigma_r2"/>
</dbReference>
<dbReference type="Gene3D" id="1.10.1740.10">
    <property type="match status" value="1"/>
</dbReference>
<dbReference type="PANTHER" id="PTHR43133:SF25">
    <property type="entry name" value="RNA POLYMERASE SIGMA FACTOR RFAY-RELATED"/>
    <property type="match status" value="1"/>
</dbReference>
<dbReference type="Pfam" id="PF08281">
    <property type="entry name" value="Sigma70_r4_2"/>
    <property type="match status" value="1"/>
</dbReference>
<evidence type="ECO:0000256" key="1">
    <source>
        <dbReference type="ARBA" id="ARBA00010641"/>
    </source>
</evidence>
<dbReference type="EMBL" id="CP029550">
    <property type="protein sequence ID" value="AWN39840.1"/>
    <property type="molecule type" value="Genomic_DNA"/>
</dbReference>
<evidence type="ECO:0000256" key="4">
    <source>
        <dbReference type="ARBA" id="ARBA00023163"/>
    </source>
</evidence>
<dbReference type="InterPro" id="IPR013324">
    <property type="entry name" value="RNA_pol_sigma_r3/r4-like"/>
</dbReference>
<evidence type="ECO:0000259" key="6">
    <source>
        <dbReference type="Pfam" id="PF08281"/>
    </source>
</evidence>
<dbReference type="CDD" id="cd06171">
    <property type="entry name" value="Sigma70_r4"/>
    <property type="match status" value="1"/>
</dbReference>
<gene>
    <name evidence="7" type="ORF">DK389_03945</name>
</gene>
<dbReference type="InterPro" id="IPR013249">
    <property type="entry name" value="RNA_pol_sigma70_r4_t2"/>
</dbReference>